<proteinExistence type="predicted"/>
<evidence type="ECO:0000313" key="2">
    <source>
        <dbReference type="EMBL" id="ASJ74658.1"/>
    </source>
</evidence>
<keyword evidence="1" id="KW-0812">Transmembrane</keyword>
<dbReference type="RefSeq" id="WP_088919657.1">
    <property type="nucleotide sequence ID" value="NZ_CP018632.1"/>
</dbReference>
<name>A0A2Z2NY27_9GAMM</name>
<reference evidence="2 3" key="1">
    <citation type="submission" date="2016-12" db="EMBL/GenBank/DDBJ databases">
        <authorList>
            <person name="Song W.-J."/>
            <person name="Kurnit D.M."/>
        </authorList>
    </citation>
    <scope>NUCLEOTIDE SEQUENCE [LARGE SCALE GENOMIC DNA]</scope>
    <source>
        <strain evidence="2 3">IMCC3135</strain>
    </source>
</reference>
<organism evidence="2 3">
    <name type="scientific">Granulosicoccus antarcticus IMCC3135</name>
    <dbReference type="NCBI Taxonomy" id="1192854"/>
    <lineage>
        <taxon>Bacteria</taxon>
        <taxon>Pseudomonadati</taxon>
        <taxon>Pseudomonadota</taxon>
        <taxon>Gammaproteobacteria</taxon>
        <taxon>Chromatiales</taxon>
        <taxon>Granulosicoccaceae</taxon>
        <taxon>Granulosicoccus</taxon>
    </lineage>
</organism>
<sequence length="270" mass="28459">MNRLATKQAGSALIETAVLMTVMLPVVFGIVMIGKLIDLKQTSEQAGRYTAWEATVYPQSGQNAIRTGAVKERFFSAADTPIMTAASDPASNRLWGDAESGDAESIADRSWEGQTDIVIDESSAGGLPDEKGVGSPSIAMRVGQTVGDTGKLLDGLSGNSWGLSTNGLLRAGVGVQVKANDWLAASDQACGNEGNFACLHSKSVILVDGWSAANDDKARRRVRSLVPASALQPLGDMVSKVGMLPMFKELKQLDGAFGHVDMSVLPEYAQ</sequence>
<evidence type="ECO:0000256" key="1">
    <source>
        <dbReference type="SAM" id="Phobius"/>
    </source>
</evidence>
<dbReference type="EMBL" id="CP018632">
    <property type="protein sequence ID" value="ASJ74658.1"/>
    <property type="molecule type" value="Genomic_DNA"/>
</dbReference>
<keyword evidence="3" id="KW-1185">Reference proteome</keyword>
<feature type="transmembrane region" description="Helical" evidence="1">
    <location>
        <begin position="12"/>
        <end position="33"/>
    </location>
</feature>
<dbReference type="Proteomes" id="UP000250079">
    <property type="component" value="Chromosome"/>
</dbReference>
<accession>A0A2Z2NY27</accession>
<gene>
    <name evidence="2" type="ORF">IMCC3135_22940</name>
</gene>
<evidence type="ECO:0000313" key="3">
    <source>
        <dbReference type="Proteomes" id="UP000250079"/>
    </source>
</evidence>
<keyword evidence="1" id="KW-1133">Transmembrane helix</keyword>
<protein>
    <recommendedName>
        <fullName evidence="4">Pilus assembly protein</fullName>
    </recommendedName>
</protein>
<dbReference type="KEGG" id="gai:IMCC3135_22940"/>
<evidence type="ECO:0008006" key="4">
    <source>
        <dbReference type="Google" id="ProtNLM"/>
    </source>
</evidence>
<keyword evidence="1" id="KW-0472">Membrane</keyword>
<dbReference type="OrthoDB" id="6839462at2"/>
<dbReference type="AlphaFoldDB" id="A0A2Z2NY27"/>